<proteinExistence type="predicted"/>
<reference evidence="1 2" key="1">
    <citation type="submission" date="2021-03" db="EMBL/GenBank/DDBJ databases">
        <title>Genomic Encyclopedia of Type Strains, Phase IV (KMG-IV): sequencing the most valuable type-strain genomes for metagenomic binning, comparative biology and taxonomic classification.</title>
        <authorList>
            <person name="Goeker M."/>
        </authorList>
    </citation>
    <scope>NUCLEOTIDE SEQUENCE [LARGE SCALE GENOMIC DNA]</scope>
    <source>
        <strain evidence="1 2">DSM 27512</strain>
    </source>
</reference>
<accession>A0ABS4KL53</accession>
<name>A0ABS4KL53_9FIRM</name>
<evidence type="ECO:0000313" key="1">
    <source>
        <dbReference type="EMBL" id="MBP2027871.1"/>
    </source>
</evidence>
<dbReference type="EMBL" id="JAGGLI010000017">
    <property type="protein sequence ID" value="MBP2027871.1"/>
    <property type="molecule type" value="Genomic_DNA"/>
</dbReference>
<dbReference type="RefSeq" id="WP_209660933.1">
    <property type="nucleotide sequence ID" value="NZ_JAGGLI010000017.1"/>
</dbReference>
<organism evidence="1 2">
    <name type="scientific">Acetoanaerobium pronyense</name>
    <dbReference type="NCBI Taxonomy" id="1482736"/>
    <lineage>
        <taxon>Bacteria</taxon>
        <taxon>Bacillati</taxon>
        <taxon>Bacillota</taxon>
        <taxon>Clostridia</taxon>
        <taxon>Peptostreptococcales</taxon>
        <taxon>Filifactoraceae</taxon>
        <taxon>Acetoanaerobium</taxon>
    </lineage>
</organism>
<sequence length="118" mass="14254">MQEVIRHIESYNFKVDKIKNNDKILYYCKNDISDKNFILNLVEDDFSLDSQMILDLENINDKNIEIVNLIKVNDNIDDVMNFIEKEDNKERIFLIYDENDELEFFLKDLWNIIISLKN</sequence>
<dbReference type="Proteomes" id="UP001314903">
    <property type="component" value="Unassembled WGS sequence"/>
</dbReference>
<keyword evidence="2" id="KW-1185">Reference proteome</keyword>
<evidence type="ECO:0000313" key="2">
    <source>
        <dbReference type="Proteomes" id="UP001314903"/>
    </source>
</evidence>
<comment type="caution">
    <text evidence="1">The sequence shown here is derived from an EMBL/GenBank/DDBJ whole genome shotgun (WGS) entry which is preliminary data.</text>
</comment>
<gene>
    <name evidence="1" type="ORF">J2Z35_001669</name>
</gene>
<protein>
    <submittedName>
        <fullName evidence="1">Uncharacterized protein</fullName>
    </submittedName>
</protein>